<dbReference type="InterPro" id="IPR039774">
    <property type="entry name" value="Sin3-like"/>
</dbReference>
<evidence type="ECO:0008006" key="7">
    <source>
        <dbReference type="Google" id="ProtNLM"/>
    </source>
</evidence>
<organism evidence="5 6">
    <name type="scientific">Vittaforma corneae (strain ATCC 50505)</name>
    <name type="common">Microsporidian parasite</name>
    <name type="synonym">Nosema corneum</name>
    <dbReference type="NCBI Taxonomy" id="993615"/>
    <lineage>
        <taxon>Eukaryota</taxon>
        <taxon>Fungi</taxon>
        <taxon>Fungi incertae sedis</taxon>
        <taxon>Microsporidia</taxon>
        <taxon>Nosematidae</taxon>
        <taxon>Vittaforma</taxon>
    </lineage>
</organism>
<keyword evidence="2 3" id="KW-0539">Nucleus</keyword>
<comment type="subcellular location">
    <subcellularLocation>
        <location evidence="1 3">Nucleus</location>
    </subcellularLocation>
</comment>
<reference evidence="6" key="1">
    <citation type="submission" date="2011-05" db="EMBL/GenBank/DDBJ databases">
        <title>The genome sequence of Vittaforma corneae strain ATCC 50505.</title>
        <authorList>
            <consortium name="The Broad Institute Genome Sequencing Platform"/>
            <person name="Cuomo C."/>
            <person name="Didier E."/>
            <person name="Bowers L."/>
            <person name="Young S.K."/>
            <person name="Zeng Q."/>
            <person name="Gargeya S."/>
            <person name="Fitzgerald M."/>
            <person name="Haas B."/>
            <person name="Abouelleil A."/>
            <person name="Alvarado L."/>
            <person name="Arachchi H.M."/>
            <person name="Berlin A."/>
            <person name="Chapman S.B."/>
            <person name="Gearin G."/>
            <person name="Goldberg J."/>
            <person name="Griggs A."/>
            <person name="Gujja S."/>
            <person name="Hansen M."/>
            <person name="Heiman D."/>
            <person name="Howarth C."/>
            <person name="Larimer J."/>
            <person name="Lui A."/>
            <person name="MacDonald P.J.P."/>
            <person name="McCowen C."/>
            <person name="Montmayeur A."/>
            <person name="Murphy C."/>
            <person name="Neiman D."/>
            <person name="Pearson M."/>
            <person name="Priest M."/>
            <person name="Roberts A."/>
            <person name="Saif S."/>
            <person name="Shea T."/>
            <person name="Sisk P."/>
            <person name="Stolte C."/>
            <person name="Sykes S."/>
            <person name="Wortman J."/>
            <person name="Nusbaum C."/>
            <person name="Birren B."/>
        </authorList>
    </citation>
    <scope>NUCLEOTIDE SEQUENCE [LARGE SCALE GENOMIC DNA]</scope>
    <source>
        <strain evidence="6">ATCC 50505</strain>
    </source>
</reference>
<dbReference type="GeneID" id="19881305"/>
<dbReference type="GO" id="GO:0005634">
    <property type="term" value="C:nucleus"/>
    <property type="evidence" value="ECO:0007669"/>
    <property type="project" value="UniProtKB-SubCell"/>
</dbReference>
<sequence length="341" mass="39909">MSTESEAVQNSSEHDSVKKQAMIYEDADQRQRVMEDQQMRYHQSVSPPPHPMMYRHGMEQLMMRQAMPRSISPRIQPTEDSDLTDAMIFLNRIKEEFNDNLHVYDSFLETMRDFRFEKIDAEEVCKAVRILFKDKPHLIRLFDEYLPHHLRYSDMSRSYDMQMPERHKNASFRGSGFIPKPPAPMHVGQIPPGSALHINRMGHPIPTHPSFIGRSVRQSPPPQMNVPQESQSRFKATAPQQPQSPRHKTAHDFVQQVKKRYLNKPLIYKQFVDLLQNSKNSFEKLYTQVSALLCDSPDLIEKFERNFKTPQSPDGMMYTSDRDPLRKIKQRLQSKAILNNS</sequence>
<feature type="region of interest" description="Disordered" evidence="4">
    <location>
        <begin position="210"/>
        <end position="248"/>
    </location>
</feature>
<dbReference type="EMBL" id="JH370132">
    <property type="protein sequence ID" value="ELA42489.1"/>
    <property type="molecule type" value="Genomic_DNA"/>
</dbReference>
<feature type="compositionally biased region" description="Polar residues" evidence="4">
    <location>
        <begin position="225"/>
        <end position="244"/>
    </location>
</feature>
<dbReference type="SUPFAM" id="SSF47762">
    <property type="entry name" value="PAH2 domain"/>
    <property type="match status" value="2"/>
</dbReference>
<evidence type="ECO:0000313" key="6">
    <source>
        <dbReference type="Proteomes" id="UP000011082"/>
    </source>
</evidence>
<dbReference type="HOGENOM" id="CLU_814326_0_0_1"/>
<dbReference type="InParanoid" id="L2GPE1"/>
<dbReference type="GO" id="GO:0003714">
    <property type="term" value="F:transcription corepressor activity"/>
    <property type="evidence" value="ECO:0007669"/>
    <property type="project" value="InterPro"/>
</dbReference>
<dbReference type="VEuPathDB" id="MicrosporidiaDB:VICG_00588"/>
<gene>
    <name evidence="5" type="ORF">VICG_00588</name>
</gene>
<evidence type="ECO:0000313" key="5">
    <source>
        <dbReference type="EMBL" id="ELA42489.1"/>
    </source>
</evidence>
<feature type="region of interest" description="Disordered" evidence="4">
    <location>
        <begin position="1"/>
        <end position="20"/>
    </location>
</feature>
<evidence type="ECO:0000256" key="1">
    <source>
        <dbReference type="ARBA" id="ARBA00004123"/>
    </source>
</evidence>
<dbReference type="PROSITE" id="PS51477">
    <property type="entry name" value="PAH"/>
    <property type="match status" value="2"/>
</dbReference>
<dbReference type="InterPro" id="IPR003822">
    <property type="entry name" value="PAH"/>
</dbReference>
<dbReference type="InterPro" id="IPR036600">
    <property type="entry name" value="PAH_sf"/>
</dbReference>
<dbReference type="AlphaFoldDB" id="L2GPE1"/>
<evidence type="ECO:0000256" key="3">
    <source>
        <dbReference type="PROSITE-ProRule" id="PRU00810"/>
    </source>
</evidence>
<dbReference type="Proteomes" id="UP000011082">
    <property type="component" value="Unassembled WGS sequence"/>
</dbReference>
<accession>L2GPE1</accession>
<evidence type="ECO:0000256" key="2">
    <source>
        <dbReference type="ARBA" id="ARBA00023242"/>
    </source>
</evidence>
<protein>
    <recommendedName>
        <fullName evidence="7">Histone deacetylase interacting domain-containing protein</fullName>
    </recommendedName>
</protein>
<keyword evidence="6" id="KW-1185">Reference proteome</keyword>
<dbReference type="OrthoDB" id="10265969at2759"/>
<dbReference type="PANTHER" id="PTHR12346">
    <property type="entry name" value="SIN3B-RELATED"/>
    <property type="match status" value="1"/>
</dbReference>
<proteinExistence type="predicted"/>
<name>L2GPE1_VITCO</name>
<dbReference type="RefSeq" id="XP_007604040.1">
    <property type="nucleotide sequence ID" value="XM_007603978.1"/>
</dbReference>
<dbReference type="STRING" id="993615.L2GPE1"/>
<dbReference type="Gene3D" id="1.20.1160.11">
    <property type="entry name" value="Paired amphipathic helix"/>
    <property type="match status" value="2"/>
</dbReference>
<evidence type="ECO:0000256" key="4">
    <source>
        <dbReference type="SAM" id="MobiDB-lite"/>
    </source>
</evidence>
<feature type="compositionally biased region" description="Polar residues" evidence="4">
    <location>
        <begin position="1"/>
        <end position="11"/>
    </location>
</feature>
<dbReference type="Pfam" id="PF02671">
    <property type="entry name" value="PAH"/>
    <property type="match status" value="2"/>
</dbReference>